<proteinExistence type="inferred from homology"/>
<dbReference type="EMBL" id="OUUY01000009">
    <property type="protein sequence ID" value="SPP99670.1"/>
    <property type="molecule type" value="Genomic_DNA"/>
</dbReference>
<accession>A0A2U3QEA1</accession>
<evidence type="ECO:0000256" key="1">
    <source>
        <dbReference type="ARBA" id="ARBA00004496"/>
    </source>
</evidence>
<dbReference type="PANTHER" id="PTHR30258">
    <property type="entry name" value="TYPE II SECRETION SYSTEM PROTEIN GSPE-RELATED"/>
    <property type="match status" value="1"/>
</dbReference>
<keyword evidence="4" id="KW-0547">Nucleotide-binding</keyword>
<evidence type="ECO:0000256" key="2">
    <source>
        <dbReference type="ARBA" id="ARBA00006611"/>
    </source>
</evidence>
<dbReference type="FunFam" id="3.30.300.160:FF:000002">
    <property type="entry name" value="Type II secretion system protein E"/>
    <property type="match status" value="1"/>
</dbReference>
<dbReference type="NCBIfam" id="TIGR02538">
    <property type="entry name" value="type_IV_pilB"/>
    <property type="match status" value="1"/>
</dbReference>
<evidence type="ECO:0000256" key="3">
    <source>
        <dbReference type="ARBA" id="ARBA00022490"/>
    </source>
</evidence>
<dbReference type="SUPFAM" id="SSF52540">
    <property type="entry name" value="P-loop containing nucleoside triphosphate hydrolases"/>
    <property type="match status" value="1"/>
</dbReference>
<reference evidence="8" key="1">
    <citation type="submission" date="2018-03" db="EMBL/GenBank/DDBJ databases">
        <authorList>
            <person name="Zecchin S."/>
        </authorList>
    </citation>
    <scope>NUCLEOTIDE SEQUENCE [LARGE SCALE GENOMIC DNA]</scope>
</reference>
<evidence type="ECO:0000259" key="6">
    <source>
        <dbReference type="PROSITE" id="PS00662"/>
    </source>
</evidence>
<keyword evidence="5" id="KW-0067">ATP-binding</keyword>
<dbReference type="PROSITE" id="PS00662">
    <property type="entry name" value="T2SP_E"/>
    <property type="match status" value="1"/>
</dbReference>
<dbReference type="CDD" id="cd01129">
    <property type="entry name" value="PulE-GspE-like"/>
    <property type="match status" value="1"/>
</dbReference>
<dbReference type="GO" id="GO:0005737">
    <property type="term" value="C:cytoplasm"/>
    <property type="evidence" value="ECO:0007669"/>
    <property type="project" value="UniProtKB-SubCell"/>
</dbReference>
<dbReference type="InterPro" id="IPR001482">
    <property type="entry name" value="T2SS/T4SS_dom"/>
</dbReference>
<dbReference type="InterPro" id="IPR013374">
    <property type="entry name" value="ATPase_typ4_pilus-assembl_PilB"/>
</dbReference>
<dbReference type="Gene3D" id="3.30.450.90">
    <property type="match status" value="1"/>
</dbReference>
<feature type="domain" description="Bacterial type II secretion system protein E" evidence="6">
    <location>
        <begin position="459"/>
        <end position="473"/>
    </location>
</feature>
<comment type="subcellular location">
    <subcellularLocation>
        <location evidence="1">Cytoplasm</location>
    </subcellularLocation>
</comment>
<evidence type="ECO:0000256" key="4">
    <source>
        <dbReference type="ARBA" id="ARBA00022741"/>
    </source>
</evidence>
<gene>
    <name evidence="7" type="primary">tapB</name>
    <name evidence="7" type="ORF">NBG4_1060003</name>
</gene>
<sequence length="642" mass="70030">MIEHHKKNIQKNQYIMSHVGPDKLLTINTISYILEHMAVKLGQLLVASSIISEEQLKQALGIQKKEGGRLGTNLVRLGFVTEDKLVAFLSKQFGVPAINLGEYKIDGAVLKLIPSDMAKKYLIMPVARVGATLTVAMADPSNVFAIDDVKFMTGYNVEVVVSSESSIIGSITAHYLGKGNGALATSPAAPAASMQIQAKDYTMSDDDLSGGFDPASFEESPSVNVDDFDKIVGSALDNVDVMEEKEEGEVIKEVEAPIVKLVNGIFVNAIKSGASDIHVEPYEHSLRVRYRVDGVMYTVMNLPTKIKAALTSRIKIMSKLDIAERRLPQDGRIKLKLGKKRDIDFRVSVLPCLFGEKTVLRLLDKGTLQVDLTKLGFEQAALDDFMDALNKPYGMILNTGPTGSGKTTTLYSALNYLNKPDTNIMTAEDPVEFNFMGINQVQVKEEIGLTFAAALRSFLRQDPDIIMVGEIRDFETAEIGVKAALTGHLVLSTLHTNDAPGTISRLLNMGIEPFLVSSAVILILAQRLARKICQQCKEEEKIPPAALISAGFSEEEAKNVKCYKGKGCPTCNGTGYKGRVALYEVMPIKDELKELILEGASTAEIKKGAIRLGMKTLRMSGITKVAEGVTTMEEIMRVTFGD</sequence>
<organism evidence="7 8">
    <name type="scientific">Candidatus Sulfobium mesophilum</name>
    <dbReference type="NCBI Taxonomy" id="2016548"/>
    <lineage>
        <taxon>Bacteria</taxon>
        <taxon>Pseudomonadati</taxon>
        <taxon>Nitrospirota</taxon>
        <taxon>Nitrospiria</taxon>
        <taxon>Nitrospirales</taxon>
        <taxon>Nitrospiraceae</taxon>
        <taxon>Candidatus Sulfobium</taxon>
    </lineage>
</organism>
<dbReference type="AlphaFoldDB" id="A0A2U3QEA1"/>
<dbReference type="Gene3D" id="3.30.300.160">
    <property type="entry name" value="Type II secretion system, protein E, N-terminal domain"/>
    <property type="match status" value="1"/>
</dbReference>
<comment type="similarity">
    <text evidence="2">Belongs to the GSP E family.</text>
</comment>
<dbReference type="InterPro" id="IPR007831">
    <property type="entry name" value="T2SS_GspE_N"/>
</dbReference>
<dbReference type="GO" id="GO:0016887">
    <property type="term" value="F:ATP hydrolysis activity"/>
    <property type="evidence" value="ECO:0007669"/>
    <property type="project" value="InterPro"/>
</dbReference>
<dbReference type="GO" id="GO:0005524">
    <property type="term" value="F:ATP binding"/>
    <property type="evidence" value="ECO:0007669"/>
    <property type="project" value="UniProtKB-KW"/>
</dbReference>
<dbReference type="SUPFAM" id="SSF160246">
    <property type="entry name" value="EspE N-terminal domain-like"/>
    <property type="match status" value="1"/>
</dbReference>
<name>A0A2U3QEA1_9BACT</name>
<dbReference type="FunFam" id="3.40.50.300:FF:000398">
    <property type="entry name" value="Type IV pilus assembly ATPase PilB"/>
    <property type="match status" value="1"/>
</dbReference>
<dbReference type="GO" id="GO:0005886">
    <property type="term" value="C:plasma membrane"/>
    <property type="evidence" value="ECO:0007669"/>
    <property type="project" value="TreeGrafter"/>
</dbReference>
<dbReference type="PANTHER" id="PTHR30258:SF1">
    <property type="entry name" value="PROTEIN TRANSPORT PROTEIN HOFB HOMOLOG"/>
    <property type="match status" value="1"/>
</dbReference>
<dbReference type="Gene3D" id="3.40.50.300">
    <property type="entry name" value="P-loop containing nucleotide triphosphate hydrolases"/>
    <property type="match status" value="1"/>
</dbReference>
<dbReference type="Pfam" id="PF05157">
    <property type="entry name" value="MshEN"/>
    <property type="match status" value="1"/>
</dbReference>
<keyword evidence="8" id="KW-1185">Reference proteome</keyword>
<protein>
    <submittedName>
        <fullName evidence="7">Type IV pilus assembly protein TapB</fullName>
    </submittedName>
</protein>
<evidence type="ECO:0000313" key="7">
    <source>
        <dbReference type="EMBL" id="SPP99670.1"/>
    </source>
</evidence>
<evidence type="ECO:0000313" key="8">
    <source>
        <dbReference type="Proteomes" id="UP000245125"/>
    </source>
</evidence>
<keyword evidence="3" id="KW-0963">Cytoplasm</keyword>
<dbReference type="FunFam" id="3.30.450.90:FF:000001">
    <property type="entry name" value="Type II secretion system ATPase GspE"/>
    <property type="match status" value="1"/>
</dbReference>
<dbReference type="Pfam" id="PF00437">
    <property type="entry name" value="T2SSE"/>
    <property type="match status" value="1"/>
</dbReference>
<dbReference type="Proteomes" id="UP000245125">
    <property type="component" value="Unassembled WGS sequence"/>
</dbReference>
<dbReference type="InterPro" id="IPR037257">
    <property type="entry name" value="T2SS_E_N_sf"/>
</dbReference>
<dbReference type="GO" id="GO:0009297">
    <property type="term" value="P:pilus assembly"/>
    <property type="evidence" value="ECO:0007669"/>
    <property type="project" value="InterPro"/>
</dbReference>
<evidence type="ECO:0000256" key="5">
    <source>
        <dbReference type="ARBA" id="ARBA00022840"/>
    </source>
</evidence>
<dbReference type="InterPro" id="IPR027417">
    <property type="entry name" value="P-loop_NTPase"/>
</dbReference>